<dbReference type="AlphaFoldDB" id="A0A9X1MGU3"/>
<comment type="caution">
    <text evidence="1">The sequence shown here is derived from an EMBL/GenBank/DDBJ whole genome shotgun (WGS) entry which is preliminary data.</text>
</comment>
<sequence length="123" mass="13906">MTMLEKITGSLRDKRRWREYKARKKTLPAPYGTSLDAVERYLTYLGALSNGSILMSMLEDLADLFERAAADRTPVRAVVGEDPVEFAETFLRNYSDGQWINKERERLIRAIDSAEEDEGGGGS</sequence>
<accession>A0A9X1MGU3</accession>
<gene>
    <name evidence="1" type="ORF">LJ757_10965</name>
</gene>
<protein>
    <submittedName>
        <fullName evidence="1">DUF1048 domain-containing protein</fullName>
    </submittedName>
</protein>
<evidence type="ECO:0000313" key="2">
    <source>
        <dbReference type="Proteomes" id="UP001139158"/>
    </source>
</evidence>
<dbReference type="InterPro" id="IPR008316">
    <property type="entry name" value="UCP029876"/>
</dbReference>
<reference evidence="1" key="1">
    <citation type="submission" date="2021-10" db="EMBL/GenBank/DDBJ databases">
        <title>Novel species in genus Arthrobacter.</title>
        <authorList>
            <person name="Liu Y."/>
        </authorList>
    </citation>
    <scope>NUCLEOTIDE SEQUENCE</scope>
    <source>
        <strain evidence="1">Zg-Y453</strain>
    </source>
</reference>
<dbReference type="Proteomes" id="UP001139158">
    <property type="component" value="Unassembled WGS sequence"/>
</dbReference>
<dbReference type="Gene3D" id="1.10.1900.10">
    <property type="entry name" value="c-terminal domain of poly(a) binding protein"/>
    <property type="match status" value="1"/>
</dbReference>
<organism evidence="1 2">
    <name type="scientific">Arthrobacter caoxuetaonis</name>
    <dbReference type="NCBI Taxonomy" id="2886935"/>
    <lineage>
        <taxon>Bacteria</taxon>
        <taxon>Bacillati</taxon>
        <taxon>Actinomycetota</taxon>
        <taxon>Actinomycetes</taxon>
        <taxon>Micrococcales</taxon>
        <taxon>Micrococcaceae</taxon>
        <taxon>Arthrobacter</taxon>
    </lineage>
</organism>
<dbReference type="RefSeq" id="WP_227896197.1">
    <property type="nucleotide sequence ID" value="NZ_CP099466.1"/>
</dbReference>
<dbReference type="SUPFAM" id="SSF158560">
    <property type="entry name" value="BH3980-like"/>
    <property type="match status" value="1"/>
</dbReference>
<name>A0A9X1MGU3_9MICC</name>
<keyword evidence="2" id="KW-1185">Reference proteome</keyword>
<proteinExistence type="predicted"/>
<dbReference type="Pfam" id="PF06304">
    <property type="entry name" value="DUF1048"/>
    <property type="match status" value="1"/>
</dbReference>
<evidence type="ECO:0000313" key="1">
    <source>
        <dbReference type="EMBL" id="MCC3298324.1"/>
    </source>
</evidence>
<dbReference type="EMBL" id="JAJFZV010000011">
    <property type="protein sequence ID" value="MCC3298324.1"/>
    <property type="molecule type" value="Genomic_DNA"/>
</dbReference>